<dbReference type="EMBL" id="LXQA010076439">
    <property type="protein sequence ID" value="MCI10490.1"/>
    <property type="molecule type" value="Genomic_DNA"/>
</dbReference>
<feature type="non-terminal residue" evidence="2">
    <location>
        <position position="21"/>
    </location>
</feature>
<organism evidence="2 3">
    <name type="scientific">Trifolium medium</name>
    <dbReference type="NCBI Taxonomy" id="97028"/>
    <lineage>
        <taxon>Eukaryota</taxon>
        <taxon>Viridiplantae</taxon>
        <taxon>Streptophyta</taxon>
        <taxon>Embryophyta</taxon>
        <taxon>Tracheophyta</taxon>
        <taxon>Spermatophyta</taxon>
        <taxon>Magnoliopsida</taxon>
        <taxon>eudicotyledons</taxon>
        <taxon>Gunneridae</taxon>
        <taxon>Pentapetalae</taxon>
        <taxon>rosids</taxon>
        <taxon>fabids</taxon>
        <taxon>Fabales</taxon>
        <taxon>Fabaceae</taxon>
        <taxon>Papilionoideae</taxon>
        <taxon>50 kb inversion clade</taxon>
        <taxon>NPAAA clade</taxon>
        <taxon>Hologalegina</taxon>
        <taxon>IRL clade</taxon>
        <taxon>Trifolieae</taxon>
        <taxon>Trifolium</taxon>
    </lineage>
</organism>
<proteinExistence type="predicted"/>
<evidence type="ECO:0000313" key="2">
    <source>
        <dbReference type="EMBL" id="MCI10490.1"/>
    </source>
</evidence>
<evidence type="ECO:0000313" key="3">
    <source>
        <dbReference type="Proteomes" id="UP000265520"/>
    </source>
</evidence>
<dbReference type="Proteomes" id="UP000265520">
    <property type="component" value="Unassembled WGS sequence"/>
</dbReference>
<protein>
    <submittedName>
        <fullName evidence="2">Uncharacterized protein</fullName>
    </submittedName>
</protein>
<feature type="compositionally biased region" description="Basic and acidic residues" evidence="1">
    <location>
        <begin position="1"/>
        <end position="14"/>
    </location>
</feature>
<comment type="caution">
    <text evidence="2">The sequence shown here is derived from an EMBL/GenBank/DDBJ whole genome shotgun (WGS) entry which is preliminary data.</text>
</comment>
<sequence length="21" mass="2487">MDRYFKRPESKTEDPTGAMLN</sequence>
<keyword evidence="3" id="KW-1185">Reference proteome</keyword>
<reference evidence="2 3" key="1">
    <citation type="journal article" date="2018" name="Front. Plant Sci.">
        <title>Red Clover (Trifolium pratense) and Zigzag Clover (T. medium) - A Picture of Genomic Similarities and Differences.</title>
        <authorList>
            <person name="Dluhosova J."/>
            <person name="Istvanek J."/>
            <person name="Nedelnik J."/>
            <person name="Repkova J."/>
        </authorList>
    </citation>
    <scope>NUCLEOTIDE SEQUENCE [LARGE SCALE GENOMIC DNA]</scope>
    <source>
        <strain evidence="3">cv. 10/8</strain>
        <tissue evidence="2">Leaf</tissue>
    </source>
</reference>
<feature type="region of interest" description="Disordered" evidence="1">
    <location>
        <begin position="1"/>
        <end position="21"/>
    </location>
</feature>
<dbReference type="AlphaFoldDB" id="A0A392PG88"/>
<name>A0A392PG88_9FABA</name>
<evidence type="ECO:0000256" key="1">
    <source>
        <dbReference type="SAM" id="MobiDB-lite"/>
    </source>
</evidence>
<accession>A0A392PG88</accession>